<protein>
    <submittedName>
        <fullName evidence="1">Uncharacterized protein</fullName>
    </submittedName>
</protein>
<organism evidence="1 2">
    <name type="scientific">Clitoria ternatea</name>
    <name type="common">Butterfly pea</name>
    <dbReference type="NCBI Taxonomy" id="43366"/>
    <lineage>
        <taxon>Eukaryota</taxon>
        <taxon>Viridiplantae</taxon>
        <taxon>Streptophyta</taxon>
        <taxon>Embryophyta</taxon>
        <taxon>Tracheophyta</taxon>
        <taxon>Spermatophyta</taxon>
        <taxon>Magnoliopsida</taxon>
        <taxon>eudicotyledons</taxon>
        <taxon>Gunneridae</taxon>
        <taxon>Pentapetalae</taxon>
        <taxon>rosids</taxon>
        <taxon>fabids</taxon>
        <taxon>Fabales</taxon>
        <taxon>Fabaceae</taxon>
        <taxon>Papilionoideae</taxon>
        <taxon>50 kb inversion clade</taxon>
        <taxon>NPAAA clade</taxon>
        <taxon>indigoferoid/millettioid clade</taxon>
        <taxon>Phaseoleae</taxon>
        <taxon>Clitoria</taxon>
    </lineage>
</organism>
<dbReference type="EMBL" id="JAYKXN010000003">
    <property type="protein sequence ID" value="KAK7303958.1"/>
    <property type="molecule type" value="Genomic_DNA"/>
</dbReference>
<dbReference type="AlphaFoldDB" id="A0AAN9JTL6"/>
<gene>
    <name evidence="1" type="ORF">RJT34_14905</name>
</gene>
<evidence type="ECO:0000313" key="2">
    <source>
        <dbReference type="Proteomes" id="UP001359559"/>
    </source>
</evidence>
<proteinExistence type="predicted"/>
<reference evidence="1 2" key="1">
    <citation type="submission" date="2024-01" db="EMBL/GenBank/DDBJ databases">
        <title>The genomes of 5 underutilized Papilionoideae crops provide insights into root nodulation and disease resistance.</title>
        <authorList>
            <person name="Yuan L."/>
        </authorList>
    </citation>
    <scope>NUCLEOTIDE SEQUENCE [LARGE SCALE GENOMIC DNA]</scope>
    <source>
        <strain evidence="1">LY-2023</strain>
        <tissue evidence="1">Leaf</tissue>
    </source>
</reference>
<dbReference type="PANTHER" id="PTHR37760:SF1">
    <property type="entry name" value="CHAPERONE"/>
    <property type="match status" value="1"/>
</dbReference>
<dbReference type="Proteomes" id="UP001359559">
    <property type="component" value="Unassembled WGS sequence"/>
</dbReference>
<keyword evidence="2" id="KW-1185">Reference proteome</keyword>
<comment type="caution">
    <text evidence="1">The sequence shown here is derived from an EMBL/GenBank/DDBJ whole genome shotgun (WGS) entry which is preliminary data.</text>
</comment>
<dbReference type="PANTHER" id="PTHR37760">
    <property type="entry name" value="CHAPERONE"/>
    <property type="match status" value="1"/>
</dbReference>
<evidence type="ECO:0000313" key="1">
    <source>
        <dbReference type="EMBL" id="KAK7303958.1"/>
    </source>
</evidence>
<accession>A0AAN9JTL6</accession>
<sequence>MTLTSSTCYGGGFSADDIKKKEIEALSKPIDISLGMCKRCGNLRRLACSTCRGTRLVKEWGILSMKLVEDLYETLGVHDSKGILFYTYTIEVGDITLMVPSINLQVYPV</sequence>
<name>A0AAN9JTL6_CLITE</name>